<feature type="coiled-coil region" evidence="2">
    <location>
        <begin position="1"/>
        <end position="28"/>
    </location>
</feature>
<evidence type="ECO:0000259" key="4">
    <source>
        <dbReference type="PROSITE" id="PS50943"/>
    </source>
</evidence>
<dbReference type="SMART" id="SM00530">
    <property type="entry name" value="HTH_XRE"/>
    <property type="match status" value="1"/>
</dbReference>
<dbReference type="PANTHER" id="PTHR46558:SF4">
    <property type="entry name" value="DNA-BIDING PHAGE PROTEIN"/>
    <property type="match status" value="1"/>
</dbReference>
<evidence type="ECO:0000313" key="5">
    <source>
        <dbReference type="EMBL" id="NMH88818.1"/>
    </source>
</evidence>
<reference evidence="5 6" key="1">
    <citation type="submission" date="2020-04" db="EMBL/GenBank/DDBJ databases">
        <title>A Flavivirga sp. nov.</title>
        <authorList>
            <person name="Sun X."/>
        </authorList>
    </citation>
    <scope>NUCLEOTIDE SEQUENCE [LARGE SCALE GENOMIC DNA]</scope>
    <source>
        <strain evidence="5 6">Y03</strain>
    </source>
</reference>
<feature type="transmembrane region" description="Helical" evidence="3">
    <location>
        <begin position="74"/>
        <end position="95"/>
    </location>
</feature>
<accession>A0ABX1S1Q2</accession>
<dbReference type="Pfam" id="PF01381">
    <property type="entry name" value="HTH_3"/>
    <property type="match status" value="1"/>
</dbReference>
<keyword evidence="3" id="KW-1133">Transmembrane helix</keyword>
<evidence type="ECO:0000256" key="3">
    <source>
        <dbReference type="SAM" id="Phobius"/>
    </source>
</evidence>
<comment type="caution">
    <text evidence="5">The sequence shown here is derived from an EMBL/GenBank/DDBJ whole genome shotgun (WGS) entry which is preliminary data.</text>
</comment>
<keyword evidence="3" id="KW-0472">Membrane</keyword>
<dbReference type="SUPFAM" id="SSF47413">
    <property type="entry name" value="lambda repressor-like DNA-binding domains"/>
    <property type="match status" value="1"/>
</dbReference>
<keyword evidence="6" id="KW-1185">Reference proteome</keyword>
<dbReference type="EMBL" id="JABBHF010000008">
    <property type="protein sequence ID" value="NMH88818.1"/>
    <property type="molecule type" value="Genomic_DNA"/>
</dbReference>
<keyword evidence="2" id="KW-0175">Coiled coil</keyword>
<dbReference type="InterPro" id="IPR001387">
    <property type="entry name" value="Cro/C1-type_HTH"/>
</dbReference>
<proteinExistence type="predicted"/>
<dbReference type="InterPro" id="IPR010982">
    <property type="entry name" value="Lambda_DNA-bd_dom_sf"/>
</dbReference>
<organism evidence="5 6">
    <name type="scientific">Flavivirga algicola</name>
    <dbReference type="NCBI Taxonomy" id="2729136"/>
    <lineage>
        <taxon>Bacteria</taxon>
        <taxon>Pseudomonadati</taxon>
        <taxon>Bacteroidota</taxon>
        <taxon>Flavobacteriia</taxon>
        <taxon>Flavobacteriales</taxon>
        <taxon>Flavobacteriaceae</taxon>
        <taxon>Flavivirga</taxon>
    </lineage>
</organism>
<feature type="transmembrane region" description="Helical" evidence="3">
    <location>
        <begin position="159"/>
        <end position="179"/>
    </location>
</feature>
<feature type="transmembrane region" description="Helical" evidence="3">
    <location>
        <begin position="185"/>
        <end position="204"/>
    </location>
</feature>
<dbReference type="PROSITE" id="PS50943">
    <property type="entry name" value="HTH_CROC1"/>
    <property type="match status" value="1"/>
</dbReference>
<evidence type="ECO:0000313" key="6">
    <source>
        <dbReference type="Proteomes" id="UP000746690"/>
    </source>
</evidence>
<name>A0ABX1S1Q2_9FLAO</name>
<sequence length="214" mass="24272">MTEIGNKIKEARKRKAISQEELAELAHVNLRTIQRIENNESNPRAKTLRLISDALDLDMLEIEIVESQTDKKHLILPTIFVLIVIISSFLGWFSFKANSGSSQLHGRVITTTGWDGSVSIIINYHTIRIHNWLVSICSISIGGILILTHLKIIKKHLKFIIGQLIVILIYVLLYIYVSMNYNSISLKYGLFLVLSSTIGLTVLYKKIKNERASN</sequence>
<dbReference type="CDD" id="cd00093">
    <property type="entry name" value="HTH_XRE"/>
    <property type="match status" value="1"/>
</dbReference>
<dbReference type="PANTHER" id="PTHR46558">
    <property type="entry name" value="TRACRIPTIONAL REGULATORY PROTEIN-RELATED-RELATED"/>
    <property type="match status" value="1"/>
</dbReference>
<dbReference type="RefSeq" id="WP_169675181.1">
    <property type="nucleotide sequence ID" value="NZ_JABBHF010000008.1"/>
</dbReference>
<keyword evidence="3" id="KW-0812">Transmembrane</keyword>
<evidence type="ECO:0000256" key="2">
    <source>
        <dbReference type="SAM" id="Coils"/>
    </source>
</evidence>
<keyword evidence="1" id="KW-0238">DNA-binding</keyword>
<protein>
    <submittedName>
        <fullName evidence="5">Helix-turn-helix transcriptional regulator</fullName>
    </submittedName>
</protein>
<feature type="domain" description="HTH cro/C1-type" evidence="4">
    <location>
        <begin position="8"/>
        <end position="62"/>
    </location>
</feature>
<evidence type="ECO:0000256" key="1">
    <source>
        <dbReference type="ARBA" id="ARBA00023125"/>
    </source>
</evidence>
<dbReference type="Gene3D" id="1.10.260.40">
    <property type="entry name" value="lambda repressor-like DNA-binding domains"/>
    <property type="match status" value="1"/>
</dbReference>
<gene>
    <name evidence="5" type="ORF">HHX25_14990</name>
</gene>
<dbReference type="Proteomes" id="UP000746690">
    <property type="component" value="Unassembled WGS sequence"/>
</dbReference>
<feature type="transmembrane region" description="Helical" evidence="3">
    <location>
        <begin position="129"/>
        <end position="147"/>
    </location>
</feature>